<evidence type="ECO:0000313" key="1">
    <source>
        <dbReference type="EMBL" id="GAA0741814.1"/>
    </source>
</evidence>
<accession>A0ABP3USQ1</accession>
<proteinExistence type="predicted"/>
<organism evidence="1 2">
    <name type="scientific">Clostridium oceanicum</name>
    <dbReference type="NCBI Taxonomy" id="1543"/>
    <lineage>
        <taxon>Bacteria</taxon>
        <taxon>Bacillati</taxon>
        <taxon>Bacillota</taxon>
        <taxon>Clostridia</taxon>
        <taxon>Eubacteriales</taxon>
        <taxon>Clostridiaceae</taxon>
        <taxon>Clostridium</taxon>
    </lineage>
</organism>
<sequence>MFIRSFVYADSKIEAESVFEDIVTYIKSNIKSRKYIKNEPYWKCDKMFVVEVEIGLNKYLNEVEINEFLKSISNKWLTFGNPINEIVVSDATEDCILEKNNVSMINIFI</sequence>
<dbReference type="RefSeq" id="WP_343761801.1">
    <property type="nucleotide sequence ID" value="NZ_BAAACG010000010.1"/>
</dbReference>
<dbReference type="Proteomes" id="UP001501510">
    <property type="component" value="Unassembled WGS sequence"/>
</dbReference>
<reference evidence="2" key="1">
    <citation type="journal article" date="2019" name="Int. J. Syst. Evol. Microbiol.">
        <title>The Global Catalogue of Microorganisms (GCM) 10K type strain sequencing project: providing services to taxonomists for standard genome sequencing and annotation.</title>
        <authorList>
            <consortium name="The Broad Institute Genomics Platform"/>
            <consortium name="The Broad Institute Genome Sequencing Center for Infectious Disease"/>
            <person name="Wu L."/>
            <person name="Ma J."/>
        </authorList>
    </citation>
    <scope>NUCLEOTIDE SEQUENCE [LARGE SCALE GENOMIC DNA]</scope>
    <source>
        <strain evidence="2">JCM 1407</strain>
    </source>
</reference>
<dbReference type="EMBL" id="BAAACG010000010">
    <property type="protein sequence ID" value="GAA0741814.1"/>
    <property type="molecule type" value="Genomic_DNA"/>
</dbReference>
<keyword evidence="2" id="KW-1185">Reference proteome</keyword>
<protein>
    <submittedName>
        <fullName evidence="1">Uncharacterized protein</fullName>
    </submittedName>
</protein>
<evidence type="ECO:0000313" key="2">
    <source>
        <dbReference type="Proteomes" id="UP001501510"/>
    </source>
</evidence>
<comment type="caution">
    <text evidence="1">The sequence shown here is derived from an EMBL/GenBank/DDBJ whole genome shotgun (WGS) entry which is preliminary data.</text>
</comment>
<gene>
    <name evidence="1" type="ORF">GCM10008906_23500</name>
</gene>
<name>A0ABP3USQ1_9CLOT</name>